<dbReference type="EMBL" id="JBHSNB010000001">
    <property type="protein sequence ID" value="MFC5584416.1"/>
    <property type="molecule type" value="Genomic_DNA"/>
</dbReference>
<comment type="caution">
    <text evidence="1">The sequence shown here is derived from an EMBL/GenBank/DDBJ whole genome shotgun (WGS) entry which is preliminary data.</text>
</comment>
<accession>A0ABW0T4V7</accession>
<evidence type="ECO:0000313" key="2">
    <source>
        <dbReference type="Proteomes" id="UP001596107"/>
    </source>
</evidence>
<proteinExistence type="predicted"/>
<name>A0ABW0T4V7_9HYPH</name>
<gene>
    <name evidence="1" type="ORF">ACFPOD_04780</name>
</gene>
<reference evidence="2" key="1">
    <citation type="journal article" date="2019" name="Int. J. Syst. Evol. Microbiol.">
        <title>The Global Catalogue of Microorganisms (GCM) 10K type strain sequencing project: providing services to taxonomists for standard genome sequencing and annotation.</title>
        <authorList>
            <consortium name="The Broad Institute Genomics Platform"/>
            <consortium name="The Broad Institute Genome Sequencing Center for Infectious Disease"/>
            <person name="Wu L."/>
            <person name="Ma J."/>
        </authorList>
    </citation>
    <scope>NUCLEOTIDE SEQUENCE [LARGE SCALE GENOMIC DNA]</scope>
    <source>
        <strain evidence="2">JCM 3366</strain>
    </source>
</reference>
<organism evidence="1 2">
    <name type="scientific">Nitratireductor kimnyeongensis</name>
    <dbReference type="NCBI Taxonomy" id="430679"/>
    <lineage>
        <taxon>Bacteria</taxon>
        <taxon>Pseudomonadati</taxon>
        <taxon>Pseudomonadota</taxon>
        <taxon>Alphaproteobacteria</taxon>
        <taxon>Hyphomicrobiales</taxon>
        <taxon>Phyllobacteriaceae</taxon>
        <taxon>Nitratireductor</taxon>
    </lineage>
</organism>
<protein>
    <submittedName>
        <fullName evidence="1">Uncharacterized protein</fullName>
    </submittedName>
</protein>
<dbReference type="RefSeq" id="WP_223019789.1">
    <property type="nucleotide sequence ID" value="NZ_CP078143.1"/>
</dbReference>
<sequence length="63" mass="6819">MTIQITKNFTLRRVAGQLTANIGPFSEVFTAAQARDAAEAFNIMAVMLEADGDVADVEEEEAE</sequence>
<dbReference type="Proteomes" id="UP001596107">
    <property type="component" value="Unassembled WGS sequence"/>
</dbReference>
<keyword evidence="2" id="KW-1185">Reference proteome</keyword>
<evidence type="ECO:0000313" key="1">
    <source>
        <dbReference type="EMBL" id="MFC5584416.1"/>
    </source>
</evidence>